<name>A0AAV5AEH4_9AGAM</name>
<dbReference type="InterPro" id="IPR011989">
    <property type="entry name" value="ARM-like"/>
</dbReference>
<dbReference type="GO" id="GO:0031267">
    <property type="term" value="F:small GTPase binding"/>
    <property type="evidence" value="ECO:0007669"/>
    <property type="project" value="InterPro"/>
</dbReference>
<keyword evidence="7" id="KW-1185">Reference proteome</keyword>
<dbReference type="GO" id="GO:0005829">
    <property type="term" value="C:cytosol"/>
    <property type="evidence" value="ECO:0007669"/>
    <property type="project" value="TreeGrafter"/>
</dbReference>
<reference evidence="6" key="1">
    <citation type="submission" date="2021-10" db="EMBL/GenBank/DDBJ databases">
        <title>De novo Genome Assembly of Clathrus columnatus (Basidiomycota, Fungi) Using Illumina and Nanopore Sequence Data.</title>
        <authorList>
            <person name="Ogiso-Tanaka E."/>
            <person name="Itagaki H."/>
            <person name="Hosoya T."/>
            <person name="Hosaka K."/>
        </authorList>
    </citation>
    <scope>NUCLEOTIDE SEQUENCE</scope>
    <source>
        <strain evidence="6">MO-923</strain>
    </source>
</reference>
<accession>A0AAV5AEH4</accession>
<evidence type="ECO:0000259" key="5">
    <source>
        <dbReference type="PROSITE" id="PS50166"/>
    </source>
</evidence>
<sequence length="1027" mass="113283">MDSEIGRCLADTLNPDLNHSSGSVLRKYVREHWSPYFGSFKGSAPPTEIKDAVRNAIFQCLSDPQSKIRSMAANVLSLIANCDWPDNYPSLLNDLLTLLSSVSPHSVHGAMQVFTEFAKDDLTEDQLLPVLQHLLPVLLNILGDHQHHSPITRARSVSVFRQCLQALYMVKEQHPQAIKDAIVGILPEWIEAFKVLLMQDLNFELSESDRWDALLVRVQIFKTLDVINIAFDRSLKFHATSFLDISLHHLQVLLPSFAKYNIYSTDIAPTSSEDEIITIPRLATPIIDYISSLSRRSAAKIWFDSTNLIPLTCAIFQWIQMTGEDEELWTNNPNAFLAQEDDESQEYSVRVAGLDLLSNLLERFPTDATRALEAATTKLIDSSNIARQYGTSDWWRALEAVLAALGGVSSSVLEVLEDEESSTRMKSIDIEGLLLNVVPPVLALSGNGRGFVFASQYAKRLTPGLASQYLEAALQALESTVAGIPVKVSAVKAIRNEEIASFCSQVEESVVVNVAPQIIRGLGPFLATTTEDTLALVLETTSVVVEIGEGEWLDPDLALLLSQVALDIWTRNIKDPILLSVLEDLFTDLASSRTPGVYQAVVTQCLPILCNALAQPNLDQPFITTSAIDLISALAQGAQRGALGDGFFAALAPHLFARLRDRQDNELLENAIVLLTLVIRKDASQILSWTDDQGQSGLVNILSLVGRVLAPSENDTGGLVVGDLIIHLLRNAGDSVLPVLPDLIKAVVNRMTTAKTLTLSQSLITPLTYLIYSHRDSVLGVLSSFTVTDTKPVKTGLEVFLSAWMENSEGLQGLWSQRISDLAICSILSSNRTDLFNIPVKGDVIITPETANVIMTRSKTKNAPHEYRSITFAVKAFKQLLQDLGMDEDCGLDVKNADAQSDDGVRLSVPFQKVPEFDWNLNYLQDSQWADSDEDGEKLIQGLKKDEYAYLSEILGGKSGFDDDEDGPSGGLDDEDLKEDPVYTMDIKAYLRNFISQFAQQPELRPMIDQLNAQEILIVKRIVEGTH</sequence>
<evidence type="ECO:0000256" key="4">
    <source>
        <dbReference type="ARBA" id="ARBA00023242"/>
    </source>
</evidence>
<gene>
    <name evidence="6" type="ORF">Clacol_006283</name>
</gene>
<evidence type="ECO:0000313" key="6">
    <source>
        <dbReference type="EMBL" id="GJJ12042.1"/>
    </source>
</evidence>
<dbReference type="AlphaFoldDB" id="A0AAV5AEH4"/>
<keyword evidence="4" id="KW-0539">Nucleus</keyword>
<proteinExistence type="predicted"/>
<dbReference type="SUPFAM" id="SSF48371">
    <property type="entry name" value="ARM repeat"/>
    <property type="match status" value="1"/>
</dbReference>
<dbReference type="Proteomes" id="UP001050691">
    <property type="component" value="Unassembled WGS sequence"/>
</dbReference>
<dbReference type="Pfam" id="PF25018">
    <property type="entry name" value="HEAT_IPO9_c"/>
    <property type="match status" value="1"/>
</dbReference>
<dbReference type="InterPro" id="IPR056840">
    <property type="entry name" value="HEAT_IPO9_central"/>
</dbReference>
<comment type="caution">
    <text evidence="6">The sequence shown here is derived from an EMBL/GenBank/DDBJ whole genome shotgun (WGS) entry which is preliminary data.</text>
</comment>
<keyword evidence="3" id="KW-0653">Protein transport</keyword>
<protein>
    <recommendedName>
        <fullName evidence="5">Importin N-terminal domain-containing protein</fullName>
    </recommendedName>
</protein>
<keyword evidence="2" id="KW-0813">Transport</keyword>
<comment type="subcellular location">
    <subcellularLocation>
        <location evidence="1">Nucleus</location>
    </subcellularLocation>
</comment>
<evidence type="ECO:0000313" key="7">
    <source>
        <dbReference type="Proteomes" id="UP001050691"/>
    </source>
</evidence>
<dbReference type="GO" id="GO:0005635">
    <property type="term" value="C:nuclear envelope"/>
    <property type="evidence" value="ECO:0007669"/>
    <property type="project" value="TreeGrafter"/>
</dbReference>
<organism evidence="6 7">
    <name type="scientific">Clathrus columnatus</name>
    <dbReference type="NCBI Taxonomy" id="1419009"/>
    <lineage>
        <taxon>Eukaryota</taxon>
        <taxon>Fungi</taxon>
        <taxon>Dikarya</taxon>
        <taxon>Basidiomycota</taxon>
        <taxon>Agaricomycotina</taxon>
        <taxon>Agaricomycetes</taxon>
        <taxon>Phallomycetidae</taxon>
        <taxon>Phallales</taxon>
        <taxon>Clathraceae</taxon>
        <taxon>Clathrus</taxon>
    </lineage>
</organism>
<dbReference type="PROSITE" id="PS50166">
    <property type="entry name" value="IMPORTIN_B_NT"/>
    <property type="match status" value="1"/>
</dbReference>
<dbReference type="EMBL" id="BPWL01000007">
    <property type="protein sequence ID" value="GJJ12042.1"/>
    <property type="molecule type" value="Genomic_DNA"/>
</dbReference>
<dbReference type="PANTHER" id="PTHR10997:SF9">
    <property type="entry name" value="IMPORTIN-9"/>
    <property type="match status" value="1"/>
</dbReference>
<dbReference type="InterPro" id="IPR016024">
    <property type="entry name" value="ARM-type_fold"/>
</dbReference>
<evidence type="ECO:0000256" key="2">
    <source>
        <dbReference type="ARBA" id="ARBA00022448"/>
    </source>
</evidence>
<evidence type="ECO:0000256" key="1">
    <source>
        <dbReference type="ARBA" id="ARBA00004123"/>
    </source>
</evidence>
<feature type="domain" description="Importin N-terminal" evidence="5">
    <location>
        <begin position="25"/>
        <end position="63"/>
    </location>
</feature>
<dbReference type="Gene3D" id="1.25.10.10">
    <property type="entry name" value="Leucine-rich Repeat Variant"/>
    <property type="match status" value="1"/>
</dbReference>
<evidence type="ECO:0000256" key="3">
    <source>
        <dbReference type="ARBA" id="ARBA00022927"/>
    </source>
</evidence>
<dbReference type="GO" id="GO:0006606">
    <property type="term" value="P:protein import into nucleus"/>
    <property type="evidence" value="ECO:0007669"/>
    <property type="project" value="TreeGrafter"/>
</dbReference>
<dbReference type="PANTHER" id="PTHR10997">
    <property type="entry name" value="IMPORTIN-7, 8, 11"/>
    <property type="match status" value="1"/>
</dbReference>
<dbReference type="InterPro" id="IPR001494">
    <property type="entry name" value="Importin-beta_N"/>
</dbReference>